<dbReference type="Pfam" id="PF16244">
    <property type="entry name" value="DUF4901"/>
    <property type="match status" value="1"/>
</dbReference>
<keyword evidence="1" id="KW-0472">Membrane</keyword>
<organism evidence="3 4">
    <name type="scientific">Isachenkonia alkalipeptolytica</name>
    <dbReference type="NCBI Taxonomy" id="2565777"/>
    <lineage>
        <taxon>Bacteria</taxon>
        <taxon>Bacillati</taxon>
        <taxon>Bacillota</taxon>
        <taxon>Clostridia</taxon>
        <taxon>Eubacteriales</taxon>
        <taxon>Clostridiaceae</taxon>
        <taxon>Isachenkonia</taxon>
    </lineage>
</organism>
<protein>
    <recommendedName>
        <fullName evidence="2">YcdB/YcdC repeated domain-containing protein</fullName>
    </recommendedName>
</protein>
<evidence type="ECO:0000256" key="1">
    <source>
        <dbReference type="SAM" id="Phobius"/>
    </source>
</evidence>
<accession>A0AA43XIL1</accession>
<feature type="transmembrane region" description="Helical" evidence="1">
    <location>
        <begin position="6"/>
        <end position="24"/>
    </location>
</feature>
<feature type="domain" description="YcdB/YcdC repeated" evidence="2">
    <location>
        <begin position="254"/>
        <end position="356"/>
    </location>
</feature>
<sequence>MKRYGIIGLIVMVLISVSMNFYQYGEIRKAESQLTVVNNRVLDNIEQYARWSIRFLDEIQGMRESENSESMSETTFRHLESSLEDLVEYYAYFVDLRLEEFGEEGVCTQSLESLRSIRNVVKQNLQEKFEMNEFRYTANDYVFLQELEEVLETFLSSMYRISEANENQLVIEIPGEEQENLLKISEDLMELASRYRHGTLVENEEDLLSEEEAEAYLLELAGNWMDPKNLEEGEIDGPHHRNGITHYALETEGLLLWIDGKSGNLRYLEYSPEGGEGMDTEITRRQALEIAREFYREFQETTYEDLKEEIFVYNQEDNGETVYGFRFTPMDRGIRLSSDAFEVNVGAGSQEITRYRNQFDETPINIDARGNLAMLEISEGEEKENTPLSAERIKEVHEESFPTMEYRGRAVIRNYYTEFQPRVVKVFFEEIEGQRAALYFDEYTGRELDRGYYPYEPF</sequence>
<dbReference type="RefSeq" id="WP_160718975.1">
    <property type="nucleotide sequence ID" value="NZ_SUMG01000002.1"/>
</dbReference>
<dbReference type="Proteomes" id="UP000449710">
    <property type="component" value="Unassembled WGS sequence"/>
</dbReference>
<name>A0AA43XIL1_9CLOT</name>
<keyword evidence="1" id="KW-0812">Transmembrane</keyword>
<gene>
    <name evidence="3" type="ORF">ISALK_03240</name>
</gene>
<comment type="caution">
    <text evidence="3">The sequence shown here is derived from an EMBL/GenBank/DDBJ whole genome shotgun (WGS) entry which is preliminary data.</text>
</comment>
<dbReference type="InterPro" id="IPR032599">
    <property type="entry name" value="YcdB/YcdC_rep_domain"/>
</dbReference>
<dbReference type="AlphaFoldDB" id="A0AA43XIL1"/>
<reference evidence="3 4" key="1">
    <citation type="submission" date="2019-04" db="EMBL/GenBank/DDBJ databases">
        <title>Isachenkonia alkalipeptolytica gen. nov. sp. nov. a new anaerobic, alkiliphilic organothrophic bacterium capable to reduce synthesized ferrihydrite isolated from a soda lake.</title>
        <authorList>
            <person name="Toshchakov S.V."/>
            <person name="Zavarzina D.G."/>
            <person name="Zhilina T.N."/>
            <person name="Kostrikina N.A."/>
            <person name="Kublanov I.V."/>
        </authorList>
    </citation>
    <scope>NUCLEOTIDE SEQUENCE [LARGE SCALE GENOMIC DNA]</scope>
    <source>
        <strain evidence="3 4">Z-1701</strain>
    </source>
</reference>
<dbReference type="EMBL" id="SUMG01000002">
    <property type="protein sequence ID" value="NBG87505.1"/>
    <property type="molecule type" value="Genomic_DNA"/>
</dbReference>
<keyword evidence="4" id="KW-1185">Reference proteome</keyword>
<evidence type="ECO:0000313" key="3">
    <source>
        <dbReference type="EMBL" id="NBG87505.1"/>
    </source>
</evidence>
<evidence type="ECO:0000313" key="4">
    <source>
        <dbReference type="Proteomes" id="UP000449710"/>
    </source>
</evidence>
<keyword evidence="1" id="KW-1133">Transmembrane helix</keyword>
<proteinExistence type="predicted"/>
<evidence type="ECO:0000259" key="2">
    <source>
        <dbReference type="Pfam" id="PF16244"/>
    </source>
</evidence>